<dbReference type="OrthoDB" id="48231at2"/>
<dbReference type="PANTHER" id="PTHR40060:SF1">
    <property type="entry name" value="UPF0316 PROTEIN YEBE"/>
    <property type="match status" value="1"/>
</dbReference>
<feature type="transmembrane region" description="Helical" evidence="6">
    <location>
        <begin position="60"/>
        <end position="78"/>
    </location>
</feature>
<proteinExistence type="inferred from homology"/>
<organism evidence="9 10">
    <name type="scientific">Planococcus salinus</name>
    <dbReference type="NCBI Taxonomy" id="1848460"/>
    <lineage>
        <taxon>Bacteria</taxon>
        <taxon>Bacillati</taxon>
        <taxon>Bacillota</taxon>
        <taxon>Bacilli</taxon>
        <taxon>Bacillales</taxon>
        <taxon>Caryophanaceae</taxon>
        <taxon>Planococcus</taxon>
    </lineage>
</organism>
<feature type="domain" description="DUF5698" evidence="8">
    <location>
        <begin position="22"/>
        <end position="78"/>
    </location>
</feature>
<keyword evidence="10" id="KW-1185">Reference proteome</keyword>
<comment type="subcellular location">
    <subcellularLocation>
        <location evidence="1 6">Cell membrane</location>
        <topology evidence="1 6">Multi-pass membrane protein</topology>
    </subcellularLocation>
</comment>
<dbReference type="InterPro" id="IPR044035">
    <property type="entry name" value="DUF5698"/>
</dbReference>
<protein>
    <recommendedName>
        <fullName evidence="6">UPF0316 protein EEX84_08735</fullName>
    </recommendedName>
</protein>
<dbReference type="AlphaFoldDB" id="A0A3M8P7L2"/>
<dbReference type="Pfam" id="PF18955">
    <property type="entry name" value="DUF5698"/>
    <property type="match status" value="1"/>
</dbReference>
<comment type="similarity">
    <text evidence="6">Belongs to the UPF0316 family.</text>
</comment>
<name>A0A3M8P7L2_9BACL</name>
<feature type="transmembrane region" description="Helical" evidence="6">
    <location>
        <begin position="6"/>
        <end position="27"/>
    </location>
</feature>
<dbReference type="Proteomes" id="UP000275473">
    <property type="component" value="Unassembled WGS sequence"/>
</dbReference>
<evidence type="ECO:0000256" key="1">
    <source>
        <dbReference type="ARBA" id="ARBA00004651"/>
    </source>
</evidence>
<dbReference type="PANTHER" id="PTHR40060">
    <property type="entry name" value="UPF0316 PROTEIN YEBE"/>
    <property type="match status" value="1"/>
</dbReference>
<dbReference type="EMBL" id="RIAX01000005">
    <property type="protein sequence ID" value="RNF39653.1"/>
    <property type="molecule type" value="Genomic_DNA"/>
</dbReference>
<comment type="caution">
    <text evidence="9">The sequence shown here is derived from an EMBL/GenBank/DDBJ whole genome shotgun (WGS) entry which is preliminary data.</text>
</comment>
<dbReference type="CDD" id="cd16381">
    <property type="entry name" value="YitT_C_like_1"/>
    <property type="match status" value="1"/>
</dbReference>
<evidence type="ECO:0000259" key="8">
    <source>
        <dbReference type="Pfam" id="PF18955"/>
    </source>
</evidence>
<keyword evidence="5 6" id="KW-0472">Membrane</keyword>
<feature type="domain" description="DUF2179" evidence="7">
    <location>
        <begin position="112"/>
        <end position="164"/>
    </location>
</feature>
<keyword evidence="3 6" id="KW-0812">Transmembrane</keyword>
<evidence type="ECO:0000313" key="9">
    <source>
        <dbReference type="EMBL" id="RNF39653.1"/>
    </source>
</evidence>
<sequence length="178" mass="19855">MNPLLLVVVIFMISLSFVTLSTIRMILTLKGFQYLAAALSVLEVIINILGLGLVLDNLSAIQNLLAYAFGFAAGVVVGSKIEDKLTLGYVTANVVTQDNSDQLSKQLRERGFGVTDWQANGYEGERRSLQILTPKKHETKLYRTIKELDPRAFIATNDVKTIYGGFWIRTVRKGRLFN</sequence>
<dbReference type="RefSeq" id="WP_123165354.1">
    <property type="nucleotide sequence ID" value="NZ_RIAX01000005.1"/>
</dbReference>
<dbReference type="GO" id="GO:0005886">
    <property type="term" value="C:plasma membrane"/>
    <property type="evidence" value="ECO:0007669"/>
    <property type="project" value="UniProtKB-SubCell"/>
</dbReference>
<dbReference type="Pfam" id="PF10035">
    <property type="entry name" value="DUF2179"/>
    <property type="match status" value="1"/>
</dbReference>
<evidence type="ECO:0000256" key="5">
    <source>
        <dbReference type="ARBA" id="ARBA00023136"/>
    </source>
</evidence>
<evidence type="ECO:0000259" key="7">
    <source>
        <dbReference type="Pfam" id="PF10035"/>
    </source>
</evidence>
<dbReference type="HAMAP" id="MF_01515">
    <property type="entry name" value="UPF0316"/>
    <property type="match status" value="1"/>
</dbReference>
<evidence type="ECO:0000256" key="3">
    <source>
        <dbReference type="ARBA" id="ARBA00022692"/>
    </source>
</evidence>
<reference evidence="9 10" key="1">
    <citation type="journal article" date="2018" name="Int. J. Syst. Evol. Microbiol.">
        <title>Planococcus salinus sp. nov., a moderately halophilic bacterium isolated from a saline-alkali soil.</title>
        <authorList>
            <person name="Gan L."/>
        </authorList>
    </citation>
    <scope>NUCLEOTIDE SEQUENCE [LARGE SCALE GENOMIC DNA]</scope>
    <source>
        <strain evidence="9 10">LCB217</strain>
    </source>
</reference>
<evidence type="ECO:0000313" key="10">
    <source>
        <dbReference type="Proteomes" id="UP000275473"/>
    </source>
</evidence>
<dbReference type="InterPro" id="IPR019264">
    <property type="entry name" value="DUF2179"/>
</dbReference>
<dbReference type="NCBIfam" id="NF003194">
    <property type="entry name" value="PRK04164.1-5"/>
    <property type="match status" value="1"/>
</dbReference>
<accession>A0A3M8P7L2</accession>
<evidence type="ECO:0000256" key="4">
    <source>
        <dbReference type="ARBA" id="ARBA00022989"/>
    </source>
</evidence>
<evidence type="ECO:0000256" key="6">
    <source>
        <dbReference type="HAMAP-Rule" id="MF_01515"/>
    </source>
</evidence>
<keyword evidence="4 6" id="KW-1133">Transmembrane helix</keyword>
<keyword evidence="2 6" id="KW-1003">Cell membrane</keyword>
<evidence type="ECO:0000256" key="2">
    <source>
        <dbReference type="ARBA" id="ARBA00022475"/>
    </source>
</evidence>
<feature type="transmembrane region" description="Helical" evidence="6">
    <location>
        <begin position="34"/>
        <end position="54"/>
    </location>
</feature>
<gene>
    <name evidence="9" type="ORF">EEX84_08735</name>
</gene>
<dbReference type="InterPro" id="IPR022930">
    <property type="entry name" value="UPF0316"/>
</dbReference>